<evidence type="ECO:0000256" key="1">
    <source>
        <dbReference type="ARBA" id="ARBA00004651"/>
    </source>
</evidence>
<feature type="transmembrane region" description="Helical" evidence="7">
    <location>
        <begin position="113"/>
        <end position="134"/>
    </location>
</feature>
<keyword evidence="6 7" id="KW-0472">Membrane</keyword>
<dbReference type="Proteomes" id="UP000782610">
    <property type="component" value="Unassembled WGS sequence"/>
</dbReference>
<dbReference type="Pfam" id="PF03601">
    <property type="entry name" value="Cons_hypoth698"/>
    <property type="match status" value="1"/>
</dbReference>
<evidence type="ECO:0000256" key="4">
    <source>
        <dbReference type="ARBA" id="ARBA00022692"/>
    </source>
</evidence>
<comment type="subcellular location">
    <subcellularLocation>
        <location evidence="1">Cell membrane</location>
        <topology evidence="1">Multi-pass membrane protein</topology>
    </subcellularLocation>
</comment>
<comment type="caution">
    <text evidence="8">The sequence shown here is derived from an EMBL/GenBank/DDBJ whole genome shotgun (WGS) entry which is preliminary data.</text>
</comment>
<feature type="transmembrane region" description="Helical" evidence="7">
    <location>
        <begin position="238"/>
        <end position="255"/>
    </location>
</feature>
<evidence type="ECO:0000256" key="5">
    <source>
        <dbReference type="ARBA" id="ARBA00022989"/>
    </source>
</evidence>
<evidence type="ECO:0000256" key="6">
    <source>
        <dbReference type="ARBA" id="ARBA00023136"/>
    </source>
</evidence>
<evidence type="ECO:0000256" key="2">
    <source>
        <dbReference type="ARBA" id="ARBA00007977"/>
    </source>
</evidence>
<name>A0A933P0V3_9HYPH</name>
<evidence type="ECO:0000256" key="3">
    <source>
        <dbReference type="ARBA" id="ARBA00022475"/>
    </source>
</evidence>
<keyword evidence="4 7" id="KW-0812">Transmembrane</keyword>
<feature type="transmembrane region" description="Helical" evidence="7">
    <location>
        <begin position="21"/>
        <end position="45"/>
    </location>
</feature>
<accession>A0A933P0V3</accession>
<evidence type="ECO:0000313" key="9">
    <source>
        <dbReference type="Proteomes" id="UP000782610"/>
    </source>
</evidence>
<keyword evidence="5 7" id="KW-1133">Transmembrane helix</keyword>
<dbReference type="InterPro" id="IPR018383">
    <property type="entry name" value="UPF0324_pro"/>
</dbReference>
<sequence>MSDDAQPQPVLQPVLRQSRASALWAVGTTRFPGVVVAVTVAIAAMFLSEHYGAPVMLFALLLGLALNFLSEPTAKTAAGIQYSSKTLLRLAVGLLGAQITLTQIMQLGLAPVILVIAAVLLTIGFGVVAARLFGLSREFGLLTAGAVAICGASAAMAIATVLPRGPEHDRDTVFTVVAVTTLSTVAMIVYPIIIAVFHLDHTAVGIFLGGTIHDVAQVVGAGFSVSEETGNVATFTKLLRVAMLLPVVFGLSFLFRGKAGPGSTKGTFPSFLILFAALVLLNSLGVIPAPIIEFIKTASRWLLVIAIAALGVRTSIKQMLSVGGRAIGLMVAETLFLAGLVLGAVLLGV</sequence>
<reference evidence="8" key="1">
    <citation type="submission" date="2020-07" db="EMBL/GenBank/DDBJ databases">
        <title>Huge and variable diversity of episymbiotic CPR bacteria and DPANN archaea in groundwater ecosystems.</title>
        <authorList>
            <person name="He C.Y."/>
            <person name="Keren R."/>
            <person name="Whittaker M."/>
            <person name="Farag I.F."/>
            <person name="Doudna J."/>
            <person name="Cate J.H.D."/>
            <person name="Banfield J.F."/>
        </authorList>
    </citation>
    <scope>NUCLEOTIDE SEQUENCE</scope>
    <source>
        <strain evidence="8">NC_groundwater_1586_Pr3_B-0.1um_66_15</strain>
    </source>
</reference>
<organism evidence="8 9">
    <name type="scientific">Devosia nanyangense</name>
    <dbReference type="NCBI Taxonomy" id="1228055"/>
    <lineage>
        <taxon>Bacteria</taxon>
        <taxon>Pseudomonadati</taxon>
        <taxon>Pseudomonadota</taxon>
        <taxon>Alphaproteobacteria</taxon>
        <taxon>Hyphomicrobiales</taxon>
        <taxon>Devosiaceae</taxon>
        <taxon>Devosia</taxon>
    </lineage>
</organism>
<feature type="transmembrane region" description="Helical" evidence="7">
    <location>
        <begin position="51"/>
        <end position="69"/>
    </location>
</feature>
<dbReference type="AlphaFoldDB" id="A0A933P0V3"/>
<feature type="transmembrane region" description="Helical" evidence="7">
    <location>
        <begin position="267"/>
        <end position="292"/>
    </location>
</feature>
<dbReference type="EMBL" id="JACRAF010000069">
    <property type="protein sequence ID" value="MBI4924173.1"/>
    <property type="molecule type" value="Genomic_DNA"/>
</dbReference>
<evidence type="ECO:0000256" key="7">
    <source>
        <dbReference type="SAM" id="Phobius"/>
    </source>
</evidence>
<feature type="transmembrane region" description="Helical" evidence="7">
    <location>
        <begin position="174"/>
        <end position="197"/>
    </location>
</feature>
<evidence type="ECO:0000313" key="8">
    <source>
        <dbReference type="EMBL" id="MBI4924173.1"/>
    </source>
</evidence>
<dbReference type="PANTHER" id="PTHR30106">
    <property type="entry name" value="INNER MEMBRANE PROTEIN YEIH-RELATED"/>
    <property type="match status" value="1"/>
</dbReference>
<feature type="transmembrane region" description="Helical" evidence="7">
    <location>
        <begin position="328"/>
        <end position="347"/>
    </location>
</feature>
<feature type="transmembrane region" description="Helical" evidence="7">
    <location>
        <begin position="141"/>
        <end position="162"/>
    </location>
</feature>
<feature type="transmembrane region" description="Helical" evidence="7">
    <location>
        <begin position="298"/>
        <end position="316"/>
    </location>
</feature>
<comment type="similarity">
    <text evidence="2">Belongs to the UPF0324 family.</text>
</comment>
<feature type="transmembrane region" description="Helical" evidence="7">
    <location>
        <begin position="204"/>
        <end position="226"/>
    </location>
</feature>
<dbReference type="PANTHER" id="PTHR30106:SF2">
    <property type="entry name" value="UPF0324 INNER MEMBRANE PROTEIN YEIH"/>
    <property type="match status" value="1"/>
</dbReference>
<dbReference type="GO" id="GO:0005886">
    <property type="term" value="C:plasma membrane"/>
    <property type="evidence" value="ECO:0007669"/>
    <property type="project" value="UniProtKB-SubCell"/>
</dbReference>
<protein>
    <submittedName>
        <fullName evidence="8">Sulfate exporter family transporter</fullName>
    </submittedName>
</protein>
<gene>
    <name evidence="8" type="ORF">HY834_20755</name>
</gene>
<keyword evidence="3" id="KW-1003">Cell membrane</keyword>
<proteinExistence type="inferred from homology"/>